<comment type="caution">
    <text evidence="2">The sequence shown here is derived from an EMBL/GenBank/DDBJ whole genome shotgun (WGS) entry which is preliminary data.</text>
</comment>
<dbReference type="EMBL" id="JAGQDG010000007">
    <property type="protein sequence ID" value="MBQ0937211.1"/>
    <property type="molecule type" value="Genomic_DNA"/>
</dbReference>
<keyword evidence="3" id="KW-1185">Reference proteome</keyword>
<reference evidence="2 3" key="1">
    <citation type="submission" date="2021-04" db="EMBL/GenBank/DDBJ databases">
        <title>The genome sequence of type strain Ideonella paludis KCTC 32238.</title>
        <authorList>
            <person name="Liu Y."/>
        </authorList>
    </citation>
    <scope>NUCLEOTIDE SEQUENCE [LARGE SCALE GENOMIC DNA]</scope>
    <source>
        <strain evidence="2 3">KCTC 32238</strain>
    </source>
</reference>
<evidence type="ECO:0000259" key="1">
    <source>
        <dbReference type="Pfam" id="PF22848"/>
    </source>
</evidence>
<dbReference type="RefSeq" id="WP_210810680.1">
    <property type="nucleotide sequence ID" value="NZ_JAGQDG010000007.1"/>
</dbReference>
<dbReference type="PANTHER" id="PTHR43576">
    <property type="entry name" value="ALPHA-L-ARABINOFURANOSIDASE C-RELATED"/>
    <property type="match status" value="1"/>
</dbReference>
<feature type="domain" description="Alpha-L-arabinofuranosidase 1 catalytic" evidence="1">
    <location>
        <begin position="87"/>
        <end position="234"/>
    </location>
</feature>
<gene>
    <name evidence="2" type="ORF">KAK11_17930</name>
</gene>
<dbReference type="SUPFAM" id="SSF51445">
    <property type="entry name" value="(Trans)glycosidases"/>
    <property type="match status" value="1"/>
</dbReference>
<accession>A0ABS5E1A9</accession>
<sequence length="558" mass="61184">MRHSPRPTGLSLNRRQVLATTAAAGASLPSLAQSGGQHAIEVEVKVQELLHAANPLLVGSNTPWVYGSEGLMDHDGRWRDGPANRAKELAPTVLRYPGVPDTYHWKQGLGPVAQRKPVFTYPGQPFQKIFYGTIEFLEACEHVGAQPLIELNMHQGSDAELAQQAAEWVRFTNHQTHVSRLSGKPLPKVLYWELGNEPYVMERNHPLYLKTEHFARRVNAVLAAIKAVDPSIKVGLPFALDTYSGRPWRPNSEIATVVGEHLGWAKKMLDGIERPQDLSFLAVHWYMPLITGATNAEGYPVALGSDEQLYWGAAAGSETLRRVPGLINELWRQHPKTAKLPLPRIGVTEYNSYFTSTRIKDKEIRQNGYVMTQGGALFVADLLRMMAHEPQMELGAHWSLNGNWIFGAFEVLTQANPPPVRPAFHALKMFRRLLAGGHIVASQVKVETTAKATGISFSAAWPNMPLASAVAARQGKTVQVVVINKDPARAGAIRLSLPGVQVQAASVEQVQAKALFDSPGLPEASTLVRPEVQLDTKRGGVQWQMGPASYGLATLTLA</sequence>
<dbReference type="InterPro" id="IPR017853">
    <property type="entry name" value="GH"/>
</dbReference>
<organism evidence="2 3">
    <name type="scientific">Ideonella paludis</name>
    <dbReference type="NCBI Taxonomy" id="1233411"/>
    <lineage>
        <taxon>Bacteria</taxon>
        <taxon>Pseudomonadati</taxon>
        <taxon>Pseudomonadota</taxon>
        <taxon>Betaproteobacteria</taxon>
        <taxon>Burkholderiales</taxon>
        <taxon>Sphaerotilaceae</taxon>
        <taxon>Ideonella</taxon>
    </lineage>
</organism>
<evidence type="ECO:0000313" key="3">
    <source>
        <dbReference type="Proteomes" id="UP000672097"/>
    </source>
</evidence>
<evidence type="ECO:0000313" key="2">
    <source>
        <dbReference type="EMBL" id="MBQ0937211.1"/>
    </source>
</evidence>
<dbReference type="PANTHER" id="PTHR43576:SF2">
    <property type="entry name" value="INTRACELLULAR EXO-ALPHA-L-ARABINOFURANOSIDASE 2"/>
    <property type="match status" value="1"/>
</dbReference>
<dbReference type="InterPro" id="IPR055235">
    <property type="entry name" value="ASD1_cat"/>
</dbReference>
<dbReference type="PROSITE" id="PS51318">
    <property type="entry name" value="TAT"/>
    <property type="match status" value="1"/>
</dbReference>
<protein>
    <recommendedName>
        <fullName evidence="1">Alpha-L-arabinofuranosidase 1 catalytic domain-containing protein</fullName>
    </recommendedName>
</protein>
<proteinExistence type="predicted"/>
<dbReference type="InterPro" id="IPR006311">
    <property type="entry name" value="TAT_signal"/>
</dbReference>
<dbReference type="Gene3D" id="3.20.20.80">
    <property type="entry name" value="Glycosidases"/>
    <property type="match status" value="1"/>
</dbReference>
<name>A0ABS5E1A9_9BURK</name>
<dbReference type="Proteomes" id="UP000672097">
    <property type="component" value="Unassembled WGS sequence"/>
</dbReference>
<dbReference type="Pfam" id="PF22848">
    <property type="entry name" value="ASD1_dom"/>
    <property type="match status" value="1"/>
</dbReference>